<keyword evidence="4" id="KW-1185">Reference proteome</keyword>
<organism evidence="3 4">
    <name type="scientific">Peronospora belbahrii</name>
    <dbReference type="NCBI Taxonomy" id="622444"/>
    <lineage>
        <taxon>Eukaryota</taxon>
        <taxon>Sar</taxon>
        <taxon>Stramenopiles</taxon>
        <taxon>Oomycota</taxon>
        <taxon>Peronosporomycetes</taxon>
        <taxon>Peronosporales</taxon>
        <taxon>Peronosporaceae</taxon>
        <taxon>Peronospora</taxon>
    </lineage>
</organism>
<keyword evidence="1" id="KW-0175">Coiled coil</keyword>
<reference evidence="3 4" key="1">
    <citation type="submission" date="2021-11" db="EMBL/GenBank/DDBJ databases">
        <authorList>
            <person name="Islam A."/>
            <person name="Islam S."/>
            <person name="Flora M.S."/>
            <person name="Rahman M."/>
            <person name="Ziaur R.M."/>
            <person name="Epstein J.H."/>
            <person name="Hassan M."/>
            <person name="Klassen M."/>
            <person name="Woodard K."/>
            <person name="Webb A."/>
            <person name="Webby R.J."/>
            <person name="El Zowalaty M.E."/>
        </authorList>
    </citation>
    <scope>NUCLEOTIDE SEQUENCE [LARGE SCALE GENOMIC DNA]</scope>
    <source>
        <strain evidence="3">Pbs1</strain>
    </source>
</reference>
<proteinExistence type="predicted"/>
<evidence type="ECO:0000313" key="3">
    <source>
        <dbReference type="EMBL" id="CAH0519945.1"/>
    </source>
</evidence>
<sequence>MGNTCTRNSESQVVLTEHGVILQNRRTEREQDRARGRWSAPNVESVDLDTLLEAPSPSKKEGARRRRKKRQSLSERFHRHAPSIGRPPRPPSFNEPNPLNRSRVHRSHTEAVRRPIEDDPTPIYHSYEDPGYLAGDPIQLQQFDADCILGSPINSPSVIHARWGEPVDDPDEENLCTDFSPNPFKLGFCINCMKQHDVQEDGVVASSKEYKRIARPTIAKTAANALELPSAIPIPRSSITMMPEGGRESDIDLAQLLAQRRDVLMRLDKLDREKMKLKRNQSTGGTMGRRADRHTTINFGENTRGNLRRMNARPPGSGPIISCGTTVTLAPQPATGFGASKIKKKDTVRTSEQLELRSLREEGERNSYPADAAFTEAVLSLVQILSAVICDAAEKEVLSWQAPRRLKHLRANQSRDQLRVGRCRQFQDWPILEFYFAACRNFDDVHMPMVHSIGARYSLPSYARHCQEQKGTRSALGAVFTVDCCFPALEDFISLCEAHFGPPGPLQKPQL</sequence>
<feature type="coiled-coil region" evidence="1">
    <location>
        <begin position="253"/>
        <end position="280"/>
    </location>
</feature>
<feature type="compositionally biased region" description="Basic and acidic residues" evidence="2">
    <location>
        <begin position="107"/>
        <end position="117"/>
    </location>
</feature>
<comment type="caution">
    <text evidence="3">The sequence shown here is derived from an EMBL/GenBank/DDBJ whole genome shotgun (WGS) entry which is preliminary data.</text>
</comment>
<name>A0ABN8D3L8_9STRA</name>
<evidence type="ECO:0000313" key="4">
    <source>
        <dbReference type="Proteomes" id="UP001158986"/>
    </source>
</evidence>
<feature type="compositionally biased region" description="Basic residues" evidence="2">
    <location>
        <begin position="62"/>
        <end position="81"/>
    </location>
</feature>
<evidence type="ECO:0000256" key="1">
    <source>
        <dbReference type="SAM" id="Coils"/>
    </source>
</evidence>
<gene>
    <name evidence="3" type="ORF">PBS001_LOCUS6454</name>
</gene>
<dbReference type="Proteomes" id="UP001158986">
    <property type="component" value="Unassembled WGS sequence"/>
</dbReference>
<accession>A0ABN8D3L8</accession>
<evidence type="ECO:0000256" key="2">
    <source>
        <dbReference type="SAM" id="MobiDB-lite"/>
    </source>
</evidence>
<protein>
    <submittedName>
        <fullName evidence="3">Uncharacterized protein</fullName>
    </submittedName>
</protein>
<dbReference type="EMBL" id="CAKLCB010000321">
    <property type="protein sequence ID" value="CAH0519945.1"/>
    <property type="molecule type" value="Genomic_DNA"/>
</dbReference>
<feature type="region of interest" description="Disordered" evidence="2">
    <location>
        <begin position="48"/>
        <end position="123"/>
    </location>
</feature>